<reference evidence="1 2" key="1">
    <citation type="journal article" date="2023" name="Science">
        <title>Complex scaffold remodeling in plant triterpene biosynthesis.</title>
        <authorList>
            <person name="De La Pena R."/>
            <person name="Hodgson H."/>
            <person name="Liu J.C."/>
            <person name="Stephenson M.J."/>
            <person name="Martin A.C."/>
            <person name="Owen C."/>
            <person name="Harkess A."/>
            <person name="Leebens-Mack J."/>
            <person name="Jimenez L.E."/>
            <person name="Osbourn A."/>
            <person name="Sattely E.S."/>
        </authorList>
    </citation>
    <scope>NUCLEOTIDE SEQUENCE [LARGE SCALE GENOMIC DNA]</scope>
    <source>
        <strain evidence="2">cv. JPN11</strain>
        <tissue evidence="1">Leaf</tissue>
    </source>
</reference>
<keyword evidence="2" id="KW-1185">Reference proteome</keyword>
<sequence length="143" mass="16066">MASHQPRAGAMNFIFLLISLILLTAFVLEAESRPVQVNHLNVNDVKENKQVNDRKIFFPPTPFPQIPQLPFPPPPPIPQIPQLPFPPPPPIPQIPQLPFPPLTPFPQIPQLPFPPLTPFPQIPQLPFLLPPFFFPSPSPPPRT</sequence>
<dbReference type="EMBL" id="CM051406">
    <property type="protein sequence ID" value="KAJ4702801.1"/>
    <property type="molecule type" value="Genomic_DNA"/>
</dbReference>
<evidence type="ECO:0000313" key="2">
    <source>
        <dbReference type="Proteomes" id="UP001164539"/>
    </source>
</evidence>
<comment type="caution">
    <text evidence="1">The sequence shown here is derived from an EMBL/GenBank/DDBJ whole genome shotgun (WGS) entry which is preliminary data.</text>
</comment>
<evidence type="ECO:0000313" key="1">
    <source>
        <dbReference type="EMBL" id="KAJ4702801.1"/>
    </source>
</evidence>
<dbReference type="Proteomes" id="UP001164539">
    <property type="component" value="Chromosome 13"/>
</dbReference>
<proteinExistence type="predicted"/>
<accession>A0ACC1WUC2</accession>
<organism evidence="1 2">
    <name type="scientific">Melia azedarach</name>
    <name type="common">Chinaberry tree</name>
    <dbReference type="NCBI Taxonomy" id="155640"/>
    <lineage>
        <taxon>Eukaryota</taxon>
        <taxon>Viridiplantae</taxon>
        <taxon>Streptophyta</taxon>
        <taxon>Embryophyta</taxon>
        <taxon>Tracheophyta</taxon>
        <taxon>Spermatophyta</taxon>
        <taxon>Magnoliopsida</taxon>
        <taxon>eudicotyledons</taxon>
        <taxon>Gunneridae</taxon>
        <taxon>Pentapetalae</taxon>
        <taxon>rosids</taxon>
        <taxon>malvids</taxon>
        <taxon>Sapindales</taxon>
        <taxon>Meliaceae</taxon>
        <taxon>Melia</taxon>
    </lineage>
</organism>
<name>A0ACC1WUC2_MELAZ</name>
<protein>
    <submittedName>
        <fullName evidence="1">Leguminosin secreted peptide</fullName>
    </submittedName>
</protein>
<gene>
    <name evidence="1" type="ORF">OWV82_022794</name>
</gene>